<feature type="region of interest" description="Disordered" evidence="1">
    <location>
        <begin position="818"/>
        <end position="838"/>
    </location>
</feature>
<organism evidence="3 4">
    <name type="scientific">Volvox africanus</name>
    <dbReference type="NCBI Taxonomy" id="51714"/>
    <lineage>
        <taxon>Eukaryota</taxon>
        <taxon>Viridiplantae</taxon>
        <taxon>Chlorophyta</taxon>
        <taxon>core chlorophytes</taxon>
        <taxon>Chlorophyceae</taxon>
        <taxon>CS clade</taxon>
        <taxon>Chlamydomonadales</taxon>
        <taxon>Volvocaceae</taxon>
        <taxon>Volvox</taxon>
    </lineage>
</organism>
<dbReference type="EMBL" id="BNCO01000043">
    <property type="protein sequence ID" value="GIL61006.1"/>
    <property type="molecule type" value="Genomic_DNA"/>
</dbReference>
<dbReference type="Proteomes" id="UP000747399">
    <property type="component" value="Unassembled WGS sequence"/>
</dbReference>
<reference evidence="3" key="1">
    <citation type="journal article" date="2021" name="Proc. Natl. Acad. Sci. U.S.A.">
        <title>Three genomes in the algal genus Volvox reveal the fate of a haploid sex-determining region after a transition to homothallism.</title>
        <authorList>
            <person name="Yamamoto K."/>
            <person name="Hamaji T."/>
            <person name="Kawai-Toyooka H."/>
            <person name="Matsuzaki R."/>
            <person name="Takahashi F."/>
            <person name="Nishimura Y."/>
            <person name="Kawachi M."/>
            <person name="Noguchi H."/>
            <person name="Minakuchi Y."/>
            <person name="Umen J.G."/>
            <person name="Toyoda A."/>
            <person name="Nozaki H."/>
        </authorList>
    </citation>
    <scope>NUCLEOTIDE SEQUENCE</scope>
    <source>
        <strain evidence="3">NIES-3780</strain>
    </source>
</reference>
<feature type="non-terminal residue" evidence="3">
    <location>
        <position position="861"/>
    </location>
</feature>
<proteinExistence type="predicted"/>
<dbReference type="InterPro" id="IPR024975">
    <property type="entry name" value="NOV_C"/>
</dbReference>
<evidence type="ECO:0000313" key="4">
    <source>
        <dbReference type="Proteomes" id="UP000747399"/>
    </source>
</evidence>
<feature type="compositionally biased region" description="Pro residues" evidence="1">
    <location>
        <begin position="821"/>
        <end position="838"/>
    </location>
</feature>
<accession>A0A8J4F4Q4</accession>
<sequence length="861" mass="90015">LENVSGAVSGRRWEEVMEALRKEALMPTVDGRWVTAAPPPPVDAVAANGTDAVTTTGLTAVLDDVVAAAAAASAEEVTDGAAASLQQRQQLRDPPAAVYGLLRAAWAAGRSLAIIGPPLLPQGVEVQRQQPVQSSSDLYEMGSWGAATAAGLRHLLCELLHLPILGSVVHVRPHLMPDVSPTSTSESPLLAVSPFTAAAAAAAAAALKLPDVRRPGGTPGANLAQSLLLQQHQQRLEAAAAAVLRRLNDVAPYLRRWAAVHVGGSVGGVGAATASATASAGPSSEVAGDWVTAASWLRVVAVGGAVGLVYELPELGLLTEPQQVGPALLLVARQAPYTPGARKHFARGEEKAGEDRHEPDVAPGGPQLMVSCSRGVAEAAGLVPEPECWKAVFEELPRLLFGGKRHSGCTRFLLLLHTLMEAGQAAEALEASVAALHGSLPRFPPASADVSEEGEEGLCFGTAWYRKNANPDPDPAEAAPRRRDTTRQRRCIGGADTGAGAGDDVSTGSSYDDDGGGDGGDSAALSYSGSETGGGEEEETETVSGSLRSGGGGVSHPNQGGRRRRVRKGAEQEGPGGDGAGVETAGARASAVAESVGRRPQKQLQLNQEEEAGGEEVLQRREGLVSEVSVPSRSAPGQEDGGERAAPSGPASAAPSRWHDDLSHVGCGRGGRGLGSLAQMSAPSAVFGQEVLDIGPEMHWSLIRSLAAPLRLPVAQEDGPRAAREAVGRWGEQYVAALLRTRVEEGEVVDWVNAQDEQCMPYDLIVRRQDTGEIVTYVEVKATSSRDKTYFEVSHREWLFAQQEGSRYHIFRVFGAGHPDPASPTPSPPPGSGPPHPPRVVRIVNPYLQWRNERVGICLAL</sequence>
<feature type="region of interest" description="Disordered" evidence="1">
    <location>
        <begin position="345"/>
        <end position="364"/>
    </location>
</feature>
<gene>
    <name evidence="3" type="ORF">Vafri_15427</name>
</gene>
<feature type="domain" description="Protein NO VEIN C-terminal" evidence="2">
    <location>
        <begin position="731"/>
        <end position="818"/>
    </location>
</feature>
<comment type="caution">
    <text evidence="3">The sequence shown here is derived from an EMBL/GenBank/DDBJ whole genome shotgun (WGS) entry which is preliminary data.</text>
</comment>
<protein>
    <recommendedName>
        <fullName evidence="2">Protein NO VEIN C-terminal domain-containing protein</fullName>
    </recommendedName>
</protein>
<feature type="region of interest" description="Disordered" evidence="1">
    <location>
        <begin position="466"/>
        <end position="666"/>
    </location>
</feature>
<feature type="compositionally biased region" description="Low complexity" evidence="1">
    <location>
        <begin position="521"/>
        <end position="530"/>
    </location>
</feature>
<evidence type="ECO:0000259" key="2">
    <source>
        <dbReference type="Pfam" id="PF13020"/>
    </source>
</evidence>
<dbReference type="InterPro" id="IPR052957">
    <property type="entry name" value="Auxin_embryo_med"/>
</dbReference>
<evidence type="ECO:0000313" key="3">
    <source>
        <dbReference type="EMBL" id="GIL61006.1"/>
    </source>
</evidence>
<keyword evidence="4" id="KW-1185">Reference proteome</keyword>
<name>A0A8J4F4Q4_9CHLO</name>
<evidence type="ECO:0000256" key="1">
    <source>
        <dbReference type="SAM" id="MobiDB-lite"/>
    </source>
</evidence>
<feature type="compositionally biased region" description="Basic and acidic residues" evidence="1">
    <location>
        <begin position="346"/>
        <end position="360"/>
    </location>
</feature>
<dbReference type="PANTHER" id="PTHR32387:SF0">
    <property type="entry name" value="PROTEIN NO VEIN"/>
    <property type="match status" value="1"/>
</dbReference>
<feature type="compositionally biased region" description="Low complexity" evidence="1">
    <location>
        <begin position="645"/>
        <end position="656"/>
    </location>
</feature>
<dbReference type="PANTHER" id="PTHR32387">
    <property type="entry name" value="WU:FJ29H11"/>
    <property type="match status" value="1"/>
</dbReference>
<dbReference type="AlphaFoldDB" id="A0A8J4F4Q4"/>
<dbReference type="Pfam" id="PF13020">
    <property type="entry name" value="NOV_C"/>
    <property type="match status" value="1"/>
</dbReference>